<dbReference type="Gene3D" id="3.40.630.30">
    <property type="match status" value="1"/>
</dbReference>
<proteinExistence type="predicted"/>
<dbReference type="InterPro" id="IPR016181">
    <property type="entry name" value="Acyl_CoA_acyltransferase"/>
</dbReference>
<dbReference type="InterPro" id="IPR000182">
    <property type="entry name" value="GNAT_dom"/>
</dbReference>
<comment type="caution">
    <text evidence="2">The sequence shown here is derived from an EMBL/GenBank/DDBJ whole genome shotgun (WGS) entry which is preliminary data.</text>
</comment>
<dbReference type="OrthoDB" id="2326446at2759"/>
<protein>
    <recommendedName>
        <fullName evidence="1">N-acetyltransferase domain-containing protein</fullName>
    </recommendedName>
</protein>
<keyword evidence="3" id="KW-1185">Reference proteome</keyword>
<gene>
    <name evidence="2" type="ORF">VPNG_05956</name>
</gene>
<evidence type="ECO:0000259" key="1">
    <source>
        <dbReference type="PROSITE" id="PS51186"/>
    </source>
</evidence>
<dbReference type="Pfam" id="PF00583">
    <property type="entry name" value="Acetyltransf_1"/>
    <property type="match status" value="1"/>
</dbReference>
<dbReference type="CDD" id="cd04301">
    <property type="entry name" value="NAT_SF"/>
    <property type="match status" value="1"/>
</dbReference>
<dbReference type="EMBL" id="LKEB01000022">
    <property type="protein sequence ID" value="ROW13051.1"/>
    <property type="molecule type" value="Genomic_DNA"/>
</dbReference>
<dbReference type="InParanoid" id="A0A423XAY2"/>
<name>A0A423XAY2_9PEZI</name>
<feature type="domain" description="N-acetyltransferase" evidence="1">
    <location>
        <begin position="11"/>
        <end position="183"/>
    </location>
</feature>
<dbReference type="GO" id="GO:0016747">
    <property type="term" value="F:acyltransferase activity, transferring groups other than amino-acyl groups"/>
    <property type="evidence" value="ECO:0007669"/>
    <property type="project" value="InterPro"/>
</dbReference>
<reference evidence="2 3" key="1">
    <citation type="submission" date="2015-09" db="EMBL/GenBank/DDBJ databases">
        <title>Host preference determinants of Valsa canker pathogens revealed by comparative genomics.</title>
        <authorList>
            <person name="Yin Z."/>
            <person name="Huang L."/>
        </authorList>
    </citation>
    <scope>NUCLEOTIDE SEQUENCE [LARGE SCALE GENOMIC DNA]</scope>
    <source>
        <strain evidence="2 3">SXYLt</strain>
    </source>
</reference>
<sequence length="207" mass="23635">MPAIATTHPRCVLEPMDLQDQAQFEELLRQRKICGWNDTPHHITAWQKGMEAGTRYLFWIKPVSQLHVRAGHISLDNKYEPPFLEVGDKTILRIATLFILPEHRGGGIGRAAVETMEGWAVTEPYGSKDCKALVIDAVSRNYSEDDEWRAEYLRITGFEANPRGASNEDWYARMGYVKYREEPVYPGLVPGAKGNLLRASFMRKEIQ</sequence>
<accession>A0A423XAY2</accession>
<dbReference type="STRING" id="1230097.A0A423XAY2"/>
<dbReference type="AlphaFoldDB" id="A0A423XAY2"/>
<dbReference type="Proteomes" id="UP000285146">
    <property type="component" value="Unassembled WGS sequence"/>
</dbReference>
<evidence type="ECO:0000313" key="2">
    <source>
        <dbReference type="EMBL" id="ROW13051.1"/>
    </source>
</evidence>
<dbReference type="PROSITE" id="PS51186">
    <property type="entry name" value="GNAT"/>
    <property type="match status" value="1"/>
</dbReference>
<evidence type="ECO:0000313" key="3">
    <source>
        <dbReference type="Proteomes" id="UP000285146"/>
    </source>
</evidence>
<organism evidence="2 3">
    <name type="scientific">Cytospora leucostoma</name>
    <dbReference type="NCBI Taxonomy" id="1230097"/>
    <lineage>
        <taxon>Eukaryota</taxon>
        <taxon>Fungi</taxon>
        <taxon>Dikarya</taxon>
        <taxon>Ascomycota</taxon>
        <taxon>Pezizomycotina</taxon>
        <taxon>Sordariomycetes</taxon>
        <taxon>Sordariomycetidae</taxon>
        <taxon>Diaporthales</taxon>
        <taxon>Cytosporaceae</taxon>
        <taxon>Cytospora</taxon>
    </lineage>
</organism>
<dbReference type="SUPFAM" id="SSF55729">
    <property type="entry name" value="Acyl-CoA N-acyltransferases (Nat)"/>
    <property type="match status" value="1"/>
</dbReference>